<accession>A0AA37BLT2</accession>
<feature type="domain" description="N-acetyltransferase" evidence="1">
    <location>
        <begin position="227"/>
        <end position="390"/>
    </location>
</feature>
<dbReference type="SUPFAM" id="SSF55729">
    <property type="entry name" value="Acyl-CoA N-acyltransferases (Nat)"/>
    <property type="match status" value="1"/>
</dbReference>
<comment type="caution">
    <text evidence="2">The sequence shown here is derived from an EMBL/GenBank/DDBJ whole genome shotgun (WGS) entry which is preliminary data.</text>
</comment>
<organism evidence="2 3">
    <name type="scientific">Planomonospora parontospora</name>
    <dbReference type="NCBI Taxonomy" id="58119"/>
    <lineage>
        <taxon>Bacteria</taxon>
        <taxon>Bacillati</taxon>
        <taxon>Actinomycetota</taxon>
        <taxon>Actinomycetes</taxon>
        <taxon>Streptosporangiales</taxon>
        <taxon>Streptosporangiaceae</taxon>
        <taxon>Planomonospora</taxon>
    </lineage>
</organism>
<dbReference type="Gene3D" id="3.40.50.300">
    <property type="entry name" value="P-loop containing nucleotide triphosphate hydrolases"/>
    <property type="match status" value="1"/>
</dbReference>
<dbReference type="CDD" id="cd00267">
    <property type="entry name" value="ABC_ATPase"/>
    <property type="match status" value="1"/>
</dbReference>
<dbReference type="AlphaFoldDB" id="A0AA37BLT2"/>
<name>A0AA37BLT2_9ACTN</name>
<dbReference type="InterPro" id="IPR027417">
    <property type="entry name" value="P-loop_NTPase"/>
</dbReference>
<dbReference type="InterPro" id="IPR016181">
    <property type="entry name" value="Acyl_CoA_acyltransferase"/>
</dbReference>
<proteinExistence type="predicted"/>
<protein>
    <recommendedName>
        <fullName evidence="1">N-acetyltransferase domain-containing protein</fullName>
    </recommendedName>
</protein>
<evidence type="ECO:0000313" key="2">
    <source>
        <dbReference type="EMBL" id="GGK90391.1"/>
    </source>
</evidence>
<dbReference type="GO" id="GO:0016747">
    <property type="term" value="F:acyltransferase activity, transferring groups other than amino-acyl groups"/>
    <property type="evidence" value="ECO:0007669"/>
    <property type="project" value="InterPro"/>
</dbReference>
<sequence length="392" mass="43788">MVKRVNAAAMSSLGSGVLLLVIRLLIGERTGERVRAEITLSSPVQRSARVLQLQGMFDVPIEEKLTSSWAIDVPVEDKPWSVGLVVGPSGAGKSTLARHLWPGRVAGEQAWTDRALVDDFPRGMSIKDIVALLGAVGLSSPPAWLRPYATLSNGEAFRASMARALAEAEGLVVVDEFTSVVDRQVASHAVAKTVRRRGRQFVAVTCHYDVLDWLQPDWVLDVAASEFRWRQVQPRPQLQLEVRPVDRAVWPLFARHHYLTGSLHRAAKCFGGFINGELVAFTSYRHFPHPKTKTIKMAHRTVVLPDYQGLSIGGKLTEWVGQHLYGQGYRLRAVMSHPALIAYRSRSPRWRMVGQDKTLGTTSSWKHMHADTLNPRRLGTVSFEYVPRRPDR</sequence>
<dbReference type="Gene3D" id="3.40.630.30">
    <property type="match status" value="1"/>
</dbReference>
<dbReference type="EMBL" id="BMQD01000023">
    <property type="protein sequence ID" value="GGK90391.1"/>
    <property type="molecule type" value="Genomic_DNA"/>
</dbReference>
<gene>
    <name evidence="2" type="ORF">GCM10010126_57270</name>
</gene>
<dbReference type="PROSITE" id="PS51186">
    <property type="entry name" value="GNAT"/>
    <property type="match status" value="1"/>
</dbReference>
<dbReference type="Proteomes" id="UP000627984">
    <property type="component" value="Unassembled WGS sequence"/>
</dbReference>
<evidence type="ECO:0000313" key="3">
    <source>
        <dbReference type="Proteomes" id="UP000627984"/>
    </source>
</evidence>
<evidence type="ECO:0000259" key="1">
    <source>
        <dbReference type="PROSITE" id="PS51186"/>
    </source>
</evidence>
<reference evidence="2" key="2">
    <citation type="submission" date="2022-09" db="EMBL/GenBank/DDBJ databases">
        <authorList>
            <person name="Sun Q."/>
            <person name="Ohkuma M."/>
        </authorList>
    </citation>
    <scope>NUCLEOTIDE SEQUENCE</scope>
    <source>
        <strain evidence="2">JCM 3093</strain>
    </source>
</reference>
<dbReference type="InterPro" id="IPR000182">
    <property type="entry name" value="GNAT_dom"/>
</dbReference>
<dbReference type="SUPFAM" id="SSF52540">
    <property type="entry name" value="P-loop containing nucleoside triphosphate hydrolases"/>
    <property type="match status" value="1"/>
</dbReference>
<reference evidence="2" key="1">
    <citation type="journal article" date="2014" name="Int. J. Syst. Evol. Microbiol.">
        <title>Complete genome sequence of Corynebacterium casei LMG S-19264T (=DSM 44701T), isolated from a smear-ripened cheese.</title>
        <authorList>
            <consortium name="US DOE Joint Genome Institute (JGI-PGF)"/>
            <person name="Walter F."/>
            <person name="Albersmeier A."/>
            <person name="Kalinowski J."/>
            <person name="Ruckert C."/>
        </authorList>
    </citation>
    <scope>NUCLEOTIDE SEQUENCE</scope>
    <source>
        <strain evidence="2">JCM 3093</strain>
    </source>
</reference>
<dbReference type="Pfam" id="PF00583">
    <property type="entry name" value="Acetyltransf_1"/>
    <property type="match status" value="1"/>
</dbReference>